<organism evidence="1 2">
    <name type="scientific">Apophysomyces ossiformis</name>
    <dbReference type="NCBI Taxonomy" id="679940"/>
    <lineage>
        <taxon>Eukaryota</taxon>
        <taxon>Fungi</taxon>
        <taxon>Fungi incertae sedis</taxon>
        <taxon>Mucoromycota</taxon>
        <taxon>Mucoromycotina</taxon>
        <taxon>Mucoromycetes</taxon>
        <taxon>Mucorales</taxon>
        <taxon>Mucorineae</taxon>
        <taxon>Mucoraceae</taxon>
        <taxon>Apophysomyces</taxon>
    </lineage>
</organism>
<comment type="caution">
    <text evidence="1">The sequence shown here is derived from an EMBL/GenBank/DDBJ whole genome shotgun (WGS) entry which is preliminary data.</text>
</comment>
<dbReference type="Gene3D" id="3.80.10.10">
    <property type="entry name" value="Ribonuclease Inhibitor"/>
    <property type="match status" value="1"/>
</dbReference>
<protein>
    <recommendedName>
        <fullName evidence="3">F-box domain-containing protein</fullName>
    </recommendedName>
</protein>
<dbReference type="InterPro" id="IPR032675">
    <property type="entry name" value="LRR_dom_sf"/>
</dbReference>
<dbReference type="Proteomes" id="UP000605846">
    <property type="component" value="Unassembled WGS sequence"/>
</dbReference>
<gene>
    <name evidence="1" type="ORF">EC973_007580</name>
</gene>
<evidence type="ECO:0008006" key="3">
    <source>
        <dbReference type="Google" id="ProtNLM"/>
    </source>
</evidence>
<evidence type="ECO:0000313" key="1">
    <source>
        <dbReference type="EMBL" id="KAF7727416.1"/>
    </source>
</evidence>
<reference evidence="1" key="1">
    <citation type="submission" date="2020-01" db="EMBL/GenBank/DDBJ databases">
        <title>Genome Sequencing of Three Apophysomyces-Like Fungal Strains Confirms a Novel Fungal Genus in the Mucoromycota with divergent Burkholderia-like Endosymbiotic Bacteria.</title>
        <authorList>
            <person name="Stajich J.E."/>
            <person name="Macias A.M."/>
            <person name="Carter-House D."/>
            <person name="Lovett B."/>
            <person name="Kasson L.R."/>
            <person name="Berry K."/>
            <person name="Grigoriev I."/>
            <person name="Chang Y."/>
            <person name="Spatafora J."/>
            <person name="Kasson M.T."/>
        </authorList>
    </citation>
    <scope>NUCLEOTIDE SEQUENCE</scope>
    <source>
        <strain evidence="1">NRRL A-21654</strain>
    </source>
</reference>
<sequence>MTKKDTFLIAPFENLEIRACAECLPAEVLENIGNRLSQRTLTILVRVCRSWNAALTPLLYSSAEINGPEQFNSLIRTLTITAPHKRLGHSTRTLYVYDTLSDKEFHCLPDIFPFIVDAPRYISPAREIFFCLNRWKFLRSISLNLRQISPQQQFFHIGSFGEQLKELTVYVDTLSPWIELICKFPSLINLTITGEHNAASFDELEKLQNGLPKLESLVLYYLPVRGEVPLHIVPSHSLRVLKFCPAEARSWIEYVSRKYTDLEELYFSGTIHWETEGLNYAPLAKSCSRLKKFNTYSDSPVYFHILDVLVSVGAPLTYLRLPLSEPNNGGKYLDCFQKTLSCIHARSLKRSVMLSFLSALKVYTSLTALVIWGTTDLAIDSILSSAKALQSLELKASIISVLGNNGLTASRQLRRLELSAHIIDNQVFSYLTHYHPGLVDLSVMYNGHSFGSPLKYSAFTYSPFTHSHFIYYPHPGLRMLNVFHDCKCFFRVLQSSVAERATKFCWRATSDATQDVRWYKWRKEEMEQKEDEVPELQRLKAFQVDDITNHFEYGGDDLVSTEPGEIDIQHKKVHDAFNRPILFIQCHYVDDMLLNNDNCYATTES</sequence>
<dbReference type="OrthoDB" id="2203512at2759"/>
<evidence type="ECO:0000313" key="2">
    <source>
        <dbReference type="Proteomes" id="UP000605846"/>
    </source>
</evidence>
<dbReference type="AlphaFoldDB" id="A0A8H7BTR2"/>
<accession>A0A8H7BTR2</accession>
<name>A0A8H7BTR2_9FUNG</name>
<keyword evidence="2" id="KW-1185">Reference proteome</keyword>
<dbReference type="EMBL" id="JABAYA010000057">
    <property type="protein sequence ID" value="KAF7727416.1"/>
    <property type="molecule type" value="Genomic_DNA"/>
</dbReference>
<proteinExistence type="predicted"/>
<dbReference type="SUPFAM" id="SSF81383">
    <property type="entry name" value="F-box domain"/>
    <property type="match status" value="1"/>
</dbReference>
<dbReference type="SUPFAM" id="SSF52047">
    <property type="entry name" value="RNI-like"/>
    <property type="match status" value="1"/>
</dbReference>
<dbReference type="InterPro" id="IPR036047">
    <property type="entry name" value="F-box-like_dom_sf"/>
</dbReference>